<evidence type="ECO:0000256" key="6">
    <source>
        <dbReference type="ARBA" id="ARBA00022974"/>
    </source>
</evidence>
<evidence type="ECO:0000256" key="2">
    <source>
        <dbReference type="ARBA" id="ARBA00010260"/>
    </source>
</evidence>
<dbReference type="Pfam" id="PF01153">
    <property type="entry name" value="Glypican"/>
    <property type="match status" value="1"/>
</dbReference>
<keyword evidence="7 12" id="KW-0472">Membrane</keyword>
<evidence type="ECO:0000313" key="14">
    <source>
        <dbReference type="Proteomes" id="UP000694403"/>
    </source>
</evidence>
<dbReference type="GO" id="GO:0016477">
    <property type="term" value="P:cell migration"/>
    <property type="evidence" value="ECO:0007669"/>
    <property type="project" value="TreeGrafter"/>
</dbReference>
<protein>
    <recommendedName>
        <fullName evidence="15">Glypican-5</fullName>
    </recommendedName>
</protein>
<keyword evidence="5" id="KW-0732">Signal</keyword>
<keyword evidence="4 12" id="KW-0336">GPI-anchor</keyword>
<evidence type="ECO:0008006" key="15">
    <source>
        <dbReference type="Google" id="ProtNLM"/>
    </source>
</evidence>
<evidence type="ECO:0000256" key="4">
    <source>
        <dbReference type="ARBA" id="ARBA00022622"/>
    </source>
</evidence>
<evidence type="ECO:0000256" key="3">
    <source>
        <dbReference type="ARBA" id="ARBA00022475"/>
    </source>
</evidence>
<dbReference type="GO" id="GO:0098552">
    <property type="term" value="C:side of membrane"/>
    <property type="evidence" value="ECO:0007669"/>
    <property type="project" value="UniProtKB-KW"/>
</dbReference>
<evidence type="ECO:0000313" key="13">
    <source>
        <dbReference type="Ensembl" id="ENSCSRP00000017176.1"/>
    </source>
</evidence>
<dbReference type="Proteomes" id="UP000694403">
    <property type="component" value="Unplaced"/>
</dbReference>
<comment type="subcellular location">
    <subcellularLocation>
        <location evidence="1 12">Cell membrane</location>
        <topology evidence="1 12">Lipid-anchor</topology>
        <topology evidence="1 12">GPI-anchor</topology>
    </subcellularLocation>
</comment>
<evidence type="ECO:0000256" key="8">
    <source>
        <dbReference type="ARBA" id="ARBA00023180"/>
    </source>
</evidence>
<dbReference type="GO" id="GO:0009986">
    <property type="term" value="C:cell surface"/>
    <property type="evidence" value="ECO:0007669"/>
    <property type="project" value="TreeGrafter"/>
</dbReference>
<dbReference type="InterPro" id="IPR001863">
    <property type="entry name" value="Glypican"/>
</dbReference>
<evidence type="ECO:0000256" key="9">
    <source>
        <dbReference type="ARBA" id="ARBA00023207"/>
    </source>
</evidence>
<comment type="similarity">
    <text evidence="2 11">Belongs to the glypican family.</text>
</comment>
<sequence>MRMSSCPLCRGTPALKPCNAFCLNVMKGCLARPAELDPEWNRFLDALIQVAERLEGPFNVELAADSIGVKISEGIMYLQENGVQTSAKVGGSRWWGETRGVVVGALLGGKLVAGVGAGRHCQGGSS</sequence>
<evidence type="ECO:0000256" key="12">
    <source>
        <dbReference type="RuleBase" id="RU003519"/>
    </source>
</evidence>
<dbReference type="GO" id="GO:0005886">
    <property type="term" value="C:plasma membrane"/>
    <property type="evidence" value="ECO:0007669"/>
    <property type="project" value="UniProtKB-SubCell"/>
</dbReference>
<dbReference type="Ensembl" id="ENSCSRT00000017972.1">
    <property type="protein sequence ID" value="ENSCSRP00000017176.1"/>
    <property type="gene ID" value="ENSCSRG00000013219.1"/>
</dbReference>
<keyword evidence="10 12" id="KW-0449">Lipoprotein</keyword>
<dbReference type="PANTHER" id="PTHR10822">
    <property type="entry name" value="GLYPICAN"/>
    <property type="match status" value="1"/>
</dbReference>
<evidence type="ECO:0000256" key="1">
    <source>
        <dbReference type="ARBA" id="ARBA00004609"/>
    </source>
</evidence>
<dbReference type="GO" id="GO:0005576">
    <property type="term" value="C:extracellular region"/>
    <property type="evidence" value="ECO:0007669"/>
    <property type="project" value="TreeGrafter"/>
</dbReference>
<dbReference type="GO" id="GO:1905475">
    <property type="term" value="P:regulation of protein localization to membrane"/>
    <property type="evidence" value="ECO:0007669"/>
    <property type="project" value="TreeGrafter"/>
</dbReference>
<keyword evidence="9 12" id="KW-0357">Heparan sulfate</keyword>
<reference evidence="13" key="2">
    <citation type="submission" date="2025-09" db="UniProtKB">
        <authorList>
            <consortium name="Ensembl"/>
        </authorList>
    </citation>
    <scope>IDENTIFICATION</scope>
</reference>
<dbReference type="PANTHER" id="PTHR10822:SF24">
    <property type="entry name" value="GLYPICAN-2"/>
    <property type="match status" value="1"/>
</dbReference>
<keyword evidence="14" id="KW-1185">Reference proteome</keyword>
<comment type="function">
    <text evidence="12">Cell surface proteoglycan.</text>
</comment>
<dbReference type="AlphaFoldDB" id="A0A8C3SQ17"/>
<dbReference type="GO" id="GO:0045202">
    <property type="term" value="C:synapse"/>
    <property type="evidence" value="ECO:0007669"/>
    <property type="project" value="TreeGrafter"/>
</dbReference>
<keyword evidence="3" id="KW-1003">Cell membrane</keyword>
<evidence type="ECO:0000256" key="10">
    <source>
        <dbReference type="ARBA" id="ARBA00023288"/>
    </source>
</evidence>
<organism evidence="13 14">
    <name type="scientific">Chelydra serpentina</name>
    <name type="common">Snapping turtle</name>
    <name type="synonym">Testudo serpentina</name>
    <dbReference type="NCBI Taxonomy" id="8475"/>
    <lineage>
        <taxon>Eukaryota</taxon>
        <taxon>Metazoa</taxon>
        <taxon>Chordata</taxon>
        <taxon>Craniata</taxon>
        <taxon>Vertebrata</taxon>
        <taxon>Euteleostomi</taxon>
        <taxon>Archelosauria</taxon>
        <taxon>Testudinata</taxon>
        <taxon>Testudines</taxon>
        <taxon>Cryptodira</taxon>
        <taxon>Durocryptodira</taxon>
        <taxon>Americhelydia</taxon>
        <taxon>Chelydroidea</taxon>
        <taxon>Chelydridae</taxon>
        <taxon>Chelydra</taxon>
    </lineage>
</organism>
<name>A0A8C3SQ17_CHESE</name>
<dbReference type="GO" id="GO:0009966">
    <property type="term" value="P:regulation of signal transduction"/>
    <property type="evidence" value="ECO:0007669"/>
    <property type="project" value="InterPro"/>
</dbReference>
<dbReference type="GO" id="GO:0007224">
    <property type="term" value="P:smoothened signaling pathway"/>
    <property type="evidence" value="ECO:0007669"/>
    <property type="project" value="TreeGrafter"/>
</dbReference>
<keyword evidence="8" id="KW-0325">Glycoprotein</keyword>
<keyword evidence="6 12" id="KW-0654">Proteoglycan</keyword>
<proteinExistence type="inferred from homology"/>
<evidence type="ECO:0000256" key="7">
    <source>
        <dbReference type="ARBA" id="ARBA00023136"/>
    </source>
</evidence>
<evidence type="ECO:0000256" key="11">
    <source>
        <dbReference type="RuleBase" id="RU003518"/>
    </source>
</evidence>
<reference evidence="13" key="1">
    <citation type="submission" date="2025-08" db="UniProtKB">
        <authorList>
            <consortium name="Ensembl"/>
        </authorList>
    </citation>
    <scope>IDENTIFICATION</scope>
</reference>
<accession>A0A8C3SQ17</accession>
<evidence type="ECO:0000256" key="5">
    <source>
        <dbReference type="ARBA" id="ARBA00022729"/>
    </source>
</evidence>